<feature type="chain" id="PRO_5012357345" evidence="1">
    <location>
        <begin position="27"/>
        <end position="184"/>
    </location>
</feature>
<dbReference type="RefSeq" id="WP_097145500.1">
    <property type="nucleotide sequence ID" value="NZ_OBEA01000003.1"/>
</dbReference>
<dbReference type="EMBL" id="PGTD01000007">
    <property type="protein sequence ID" value="PJE31724.1"/>
    <property type="molecule type" value="Genomic_DNA"/>
</dbReference>
<evidence type="ECO:0000313" key="2">
    <source>
        <dbReference type="EMBL" id="PJE31724.1"/>
    </source>
</evidence>
<dbReference type="Proteomes" id="UP000231655">
    <property type="component" value="Unassembled WGS sequence"/>
</dbReference>
<dbReference type="AlphaFoldDB" id="A0A285IQI3"/>
<protein>
    <submittedName>
        <fullName evidence="3">Uncharacterized protein</fullName>
    </submittedName>
</protein>
<accession>A0A285IQI3</accession>
<feature type="signal peptide" evidence="1">
    <location>
        <begin position="1"/>
        <end position="26"/>
    </location>
</feature>
<evidence type="ECO:0000256" key="1">
    <source>
        <dbReference type="SAM" id="SignalP"/>
    </source>
</evidence>
<evidence type="ECO:0000313" key="3">
    <source>
        <dbReference type="EMBL" id="SNY50269.1"/>
    </source>
</evidence>
<reference evidence="2 5" key="2">
    <citation type="journal article" date="2018" name="Int. J. Syst. Evol. Microbiol.">
        <title>Pseudooceanicola lipolyticus sp. nov., a marine alphaproteobacterium, reclassification of Oceanicola flagellatus as Pseudooceanicola flagellatus comb. nov. and emended description of the genus Pseudooceanicola.</title>
        <authorList>
            <person name="Huang M.-M."/>
            <person name="Guo L.-L."/>
            <person name="Wu Y.-H."/>
            <person name="Lai Q.-L."/>
            <person name="Shao Z.-Z."/>
            <person name="Wang C.-S."/>
            <person name="Wu M."/>
            <person name="Xu X.-W."/>
        </authorList>
    </citation>
    <scope>NUCLEOTIDE SEQUENCE [LARGE SCALE GENOMIC DNA]</scope>
    <source>
        <strain evidence="2 5">Ar-45</strain>
    </source>
</reference>
<evidence type="ECO:0000313" key="4">
    <source>
        <dbReference type="Proteomes" id="UP000231655"/>
    </source>
</evidence>
<reference evidence="3 4" key="1">
    <citation type="submission" date="2017-09" db="EMBL/GenBank/DDBJ databases">
        <authorList>
            <person name="Ehlers B."/>
            <person name="Leendertz F.H."/>
        </authorList>
    </citation>
    <scope>NUCLEOTIDE SEQUENCE [LARGE SCALE GENOMIC DNA]</scope>
    <source>
        <strain evidence="3 4">CGMCC 1.12662</strain>
    </source>
</reference>
<gene>
    <name evidence="2" type="ORF">CVM39_01060</name>
    <name evidence="3" type="ORF">SAMN06297129_1744</name>
</gene>
<organism evidence="3 4">
    <name type="scientific">Pseudooceanicola antarcticus</name>
    <dbReference type="NCBI Taxonomy" id="1247613"/>
    <lineage>
        <taxon>Bacteria</taxon>
        <taxon>Pseudomonadati</taxon>
        <taxon>Pseudomonadota</taxon>
        <taxon>Alphaproteobacteria</taxon>
        <taxon>Rhodobacterales</taxon>
        <taxon>Paracoccaceae</taxon>
        <taxon>Pseudooceanicola</taxon>
    </lineage>
</organism>
<sequence length="184" mass="20292">MPQVRRPALLSLLLTLCLMLAGPATAGSVEILLKNRGKEPVQVFSAIMEPSAGGMRMVIEGWTLVPGKRTRKIKSTSNTARFAIGFVTEGGFHPLALEGGNEFSTGFPMMVPVKPGQDFKITYTDPNTRFPEGYVAAAVSEPMKVPANGRYQFNLNINFDRGEFEPVPFLDPNARPIRDMMQFR</sequence>
<proteinExistence type="predicted"/>
<keyword evidence="1" id="KW-0732">Signal</keyword>
<dbReference type="OrthoDB" id="9952542at2"/>
<name>A0A285IQI3_9RHOB</name>
<evidence type="ECO:0000313" key="5">
    <source>
        <dbReference type="Proteomes" id="UP000231702"/>
    </source>
</evidence>
<dbReference type="Proteomes" id="UP000231702">
    <property type="component" value="Unassembled WGS sequence"/>
</dbReference>
<dbReference type="EMBL" id="OBEA01000003">
    <property type="protein sequence ID" value="SNY50269.1"/>
    <property type="molecule type" value="Genomic_DNA"/>
</dbReference>
<keyword evidence="5" id="KW-1185">Reference proteome</keyword>